<sequence>HEDVIEWIPFNRLINLCNIGETRFIAIWIDGIRKVENNAQSRSSSHIVELKASDNLQISALDFIRYVTNNTSFYLQFKNQDKEHKVYGVTQDTLVQYIVVVNFNPIGNKKYGACKWSEHYNTSREWCQLCDPFRITQGWTSESIDIDNFIKEFQSIATDDLALKICNGLRSNCAQGTPDLYVDFAKLFVDYDPQKRPTAKVIFKSLKNELDELDEPETVEIGNQFWESDEIVKQLPVTLQKHQDDTYTSQFIDTYDISQRYNKFVKSINISQRHDKPVNISTTDFTANNLRIVL</sequence>
<reference evidence="1" key="1">
    <citation type="submission" date="2021-06" db="EMBL/GenBank/DDBJ databases">
        <authorList>
            <person name="Kallberg Y."/>
            <person name="Tangrot J."/>
            <person name="Rosling A."/>
        </authorList>
    </citation>
    <scope>NUCLEOTIDE SEQUENCE</scope>
    <source>
        <strain evidence="1">CL551</strain>
    </source>
</reference>
<feature type="non-terminal residue" evidence="1">
    <location>
        <position position="1"/>
    </location>
</feature>
<proteinExistence type="predicted"/>
<dbReference type="Proteomes" id="UP000789342">
    <property type="component" value="Unassembled WGS sequence"/>
</dbReference>
<dbReference type="OrthoDB" id="2487166at2759"/>
<dbReference type="SUPFAM" id="SSF56112">
    <property type="entry name" value="Protein kinase-like (PK-like)"/>
    <property type="match status" value="1"/>
</dbReference>
<evidence type="ECO:0000313" key="1">
    <source>
        <dbReference type="EMBL" id="CAG8448282.1"/>
    </source>
</evidence>
<protein>
    <submittedName>
        <fullName evidence="1">9655_t:CDS:1</fullName>
    </submittedName>
</protein>
<comment type="caution">
    <text evidence="1">The sequence shown here is derived from an EMBL/GenBank/DDBJ whole genome shotgun (WGS) entry which is preliminary data.</text>
</comment>
<organism evidence="1 2">
    <name type="scientific">Acaulospora morrowiae</name>
    <dbReference type="NCBI Taxonomy" id="94023"/>
    <lineage>
        <taxon>Eukaryota</taxon>
        <taxon>Fungi</taxon>
        <taxon>Fungi incertae sedis</taxon>
        <taxon>Mucoromycota</taxon>
        <taxon>Glomeromycotina</taxon>
        <taxon>Glomeromycetes</taxon>
        <taxon>Diversisporales</taxon>
        <taxon>Acaulosporaceae</taxon>
        <taxon>Acaulospora</taxon>
    </lineage>
</organism>
<evidence type="ECO:0000313" key="2">
    <source>
        <dbReference type="Proteomes" id="UP000789342"/>
    </source>
</evidence>
<dbReference type="AlphaFoldDB" id="A0A9N8VF58"/>
<name>A0A9N8VF58_9GLOM</name>
<accession>A0A9N8VF58</accession>
<dbReference type="EMBL" id="CAJVPV010000242">
    <property type="protein sequence ID" value="CAG8448282.1"/>
    <property type="molecule type" value="Genomic_DNA"/>
</dbReference>
<keyword evidence="2" id="KW-1185">Reference proteome</keyword>
<dbReference type="InterPro" id="IPR011009">
    <property type="entry name" value="Kinase-like_dom_sf"/>
</dbReference>
<gene>
    <name evidence="1" type="ORF">AMORRO_LOCUS758</name>
</gene>